<name>A0A918K5Q2_9GAMM</name>
<reference evidence="2" key="2">
    <citation type="submission" date="2020-09" db="EMBL/GenBank/DDBJ databases">
        <authorList>
            <person name="Sun Q."/>
            <person name="Kim S."/>
        </authorList>
    </citation>
    <scope>NUCLEOTIDE SEQUENCE</scope>
    <source>
        <strain evidence="2">KCTC 22169</strain>
    </source>
</reference>
<protein>
    <submittedName>
        <fullName evidence="2">Uncharacterized protein</fullName>
    </submittedName>
</protein>
<gene>
    <name evidence="2" type="ORF">GCM10007392_15900</name>
</gene>
<evidence type="ECO:0000313" key="3">
    <source>
        <dbReference type="Proteomes" id="UP000626148"/>
    </source>
</evidence>
<keyword evidence="1" id="KW-1133">Transmembrane helix</keyword>
<comment type="caution">
    <text evidence="2">The sequence shown here is derived from an EMBL/GenBank/DDBJ whole genome shotgun (WGS) entry which is preliminary data.</text>
</comment>
<evidence type="ECO:0000313" key="2">
    <source>
        <dbReference type="EMBL" id="GGX49409.1"/>
    </source>
</evidence>
<reference evidence="2" key="1">
    <citation type="journal article" date="2014" name="Int. J. Syst. Evol. Microbiol.">
        <title>Complete genome sequence of Corynebacterium casei LMG S-19264T (=DSM 44701T), isolated from a smear-ripened cheese.</title>
        <authorList>
            <consortium name="US DOE Joint Genome Institute (JGI-PGF)"/>
            <person name="Walter F."/>
            <person name="Albersmeier A."/>
            <person name="Kalinowski J."/>
            <person name="Ruckert C."/>
        </authorList>
    </citation>
    <scope>NUCLEOTIDE SEQUENCE</scope>
    <source>
        <strain evidence="2">KCTC 22169</strain>
    </source>
</reference>
<evidence type="ECO:0000256" key="1">
    <source>
        <dbReference type="SAM" id="Phobius"/>
    </source>
</evidence>
<keyword evidence="3" id="KW-1185">Reference proteome</keyword>
<dbReference type="AlphaFoldDB" id="A0A918K5Q2"/>
<proteinExistence type="predicted"/>
<accession>A0A918K5Q2</accession>
<dbReference type="RefSeq" id="WP_189608002.1">
    <property type="nucleotide sequence ID" value="NZ_BMXR01000003.1"/>
</dbReference>
<organism evidence="2 3">
    <name type="scientific">Saccharospirillum salsuginis</name>
    <dbReference type="NCBI Taxonomy" id="418750"/>
    <lineage>
        <taxon>Bacteria</taxon>
        <taxon>Pseudomonadati</taxon>
        <taxon>Pseudomonadota</taxon>
        <taxon>Gammaproteobacteria</taxon>
        <taxon>Oceanospirillales</taxon>
        <taxon>Saccharospirillaceae</taxon>
        <taxon>Saccharospirillum</taxon>
    </lineage>
</organism>
<keyword evidence="1" id="KW-0812">Transmembrane</keyword>
<dbReference type="EMBL" id="BMXR01000003">
    <property type="protein sequence ID" value="GGX49409.1"/>
    <property type="molecule type" value="Genomic_DNA"/>
</dbReference>
<sequence>MSAARYHLVCEGFRSASVNKTQLSFALKQQLKLDDAQLADLMASRRTILARNLNEEKARALGRKLSRAGLMVKAETVAANQKISPEELRHHLLDGGLSHYFAGRYHHPDEELDTRLSLALLAGVPALCYVLLPLIALMLALPLLSLSVWLEQTVAAAVQGLIAAALLVPAWLLRPVREPADGVKLEADTEHLIYTLCDEISHYLDAPSVVTLRVSEAPLIRMHQSLPQWLRGQCELELGLPFLEATTLQQTAGEIAYQLGALAPRGYHWQWGLFQFAHRALTRRVPRLRDPLAGWIKPMLEYQEQRQHTMVDALIGRQVAQQLQRLRSQLGPLEANWSQFQQFCEHLAIQPTAWSDWLRAAPPSNSDAEEDSPGLFRISAPATWALSNASGYRKALNRDSARSFTTPALSAWKQFQTVQRAKHRLTGDAFPASALMPPTGSAPATRFRPSQLKQRYRATLKNQEAAIRHALGLNKKAPKQDLNHLSRQWREAASAYWDESALRHRSLPLAKAVYLALNNAEQMTLWARQTVETESEPARIRDRQLMALYHRWLNALKPIPALPLLAAPGRSLSDQLLRGATAQDSVTAATIAQHCDYWVNSLQIYWTLVAASLLNSQTDTETGQAAA</sequence>
<dbReference type="Proteomes" id="UP000626148">
    <property type="component" value="Unassembled WGS sequence"/>
</dbReference>
<feature type="transmembrane region" description="Helical" evidence="1">
    <location>
        <begin position="118"/>
        <end position="141"/>
    </location>
</feature>
<keyword evidence="1" id="KW-0472">Membrane</keyword>